<comment type="caution">
    <text evidence="2">The sequence shown here is derived from an EMBL/GenBank/DDBJ whole genome shotgun (WGS) entry which is preliminary data.</text>
</comment>
<accession>A0A085WKZ0</accession>
<dbReference type="RefSeq" id="WP_044189051.1">
    <property type="nucleotide sequence ID" value="NZ_JMCB01000006.1"/>
</dbReference>
<name>A0A085WKZ0_9BACT</name>
<dbReference type="AlphaFoldDB" id="A0A085WKZ0"/>
<gene>
    <name evidence="2" type="ORF">DB31_7590</name>
</gene>
<evidence type="ECO:0008006" key="4">
    <source>
        <dbReference type="Google" id="ProtNLM"/>
    </source>
</evidence>
<dbReference type="STRING" id="394096.DB31_7590"/>
<dbReference type="PATRIC" id="fig|394096.3.peg.3630"/>
<dbReference type="Gene3D" id="1.10.287.700">
    <property type="entry name" value="Helix hairpin bin"/>
    <property type="match status" value="1"/>
</dbReference>
<reference evidence="2 3" key="1">
    <citation type="submission" date="2014-04" db="EMBL/GenBank/DDBJ databases">
        <title>Genome assembly of Hyalangium minutum DSM 14724.</title>
        <authorList>
            <person name="Sharma G."/>
            <person name="Subramanian S."/>
        </authorList>
    </citation>
    <scope>NUCLEOTIDE SEQUENCE [LARGE SCALE GENOMIC DNA]</scope>
    <source>
        <strain evidence="2 3">DSM 14724</strain>
    </source>
</reference>
<organism evidence="2 3">
    <name type="scientific">Hyalangium minutum</name>
    <dbReference type="NCBI Taxonomy" id="394096"/>
    <lineage>
        <taxon>Bacteria</taxon>
        <taxon>Pseudomonadati</taxon>
        <taxon>Myxococcota</taxon>
        <taxon>Myxococcia</taxon>
        <taxon>Myxococcales</taxon>
        <taxon>Cystobacterineae</taxon>
        <taxon>Archangiaceae</taxon>
        <taxon>Hyalangium</taxon>
    </lineage>
</organism>
<feature type="region of interest" description="Disordered" evidence="1">
    <location>
        <begin position="21"/>
        <end position="67"/>
    </location>
</feature>
<feature type="compositionally biased region" description="Basic and acidic residues" evidence="1">
    <location>
        <begin position="23"/>
        <end position="67"/>
    </location>
</feature>
<dbReference type="EMBL" id="JMCB01000006">
    <property type="protein sequence ID" value="KFE68353.1"/>
    <property type="molecule type" value="Genomic_DNA"/>
</dbReference>
<dbReference type="PROSITE" id="PS51257">
    <property type="entry name" value="PROKAR_LIPOPROTEIN"/>
    <property type="match status" value="1"/>
</dbReference>
<proteinExistence type="predicted"/>
<sequence length="67" mass="6972">MTKKVLLGAVLGALVAGTGCHRSTRENAEDKAEQAGDKIEDAADKAADKTEDAVEKAGDKIEDATDK</sequence>
<evidence type="ECO:0000313" key="2">
    <source>
        <dbReference type="EMBL" id="KFE68353.1"/>
    </source>
</evidence>
<dbReference type="Proteomes" id="UP000028725">
    <property type="component" value="Unassembled WGS sequence"/>
</dbReference>
<evidence type="ECO:0000256" key="1">
    <source>
        <dbReference type="SAM" id="MobiDB-lite"/>
    </source>
</evidence>
<keyword evidence="3" id="KW-1185">Reference proteome</keyword>
<evidence type="ECO:0000313" key="3">
    <source>
        <dbReference type="Proteomes" id="UP000028725"/>
    </source>
</evidence>
<protein>
    <recommendedName>
        <fullName evidence="4">YtxH domain-containing protein</fullName>
    </recommendedName>
</protein>